<dbReference type="PANTHER" id="PTHR33495">
    <property type="entry name" value="ANTI-SIGMA FACTOR ANTAGONIST TM_1081-RELATED-RELATED"/>
    <property type="match status" value="1"/>
</dbReference>
<dbReference type="PROSITE" id="PS50801">
    <property type="entry name" value="STAS"/>
    <property type="match status" value="1"/>
</dbReference>
<keyword evidence="2" id="KW-0614">Plasmid</keyword>
<evidence type="ECO:0000313" key="2">
    <source>
        <dbReference type="EMBL" id="MBQ0855667.1"/>
    </source>
</evidence>
<sequence length="116" mass="11940">MGSDQTRPNGGRLRVSSASVGDCVTVSVEGAVDHLSSFQLAGALTSALTGDVQWIKVDLQQVEFCDCSGLNVLLGARERALEAGAGFRVTEPVSAVVARLFDMTGTGSLLLGQTAA</sequence>
<name>A0A940Y9R5_9ACTN</name>
<comment type="caution">
    <text evidence="2">The sequence shown here is derived from an EMBL/GenBank/DDBJ whole genome shotgun (WGS) entry which is preliminary data.</text>
</comment>
<gene>
    <name evidence="2" type="ORF">J8N05_46775</name>
</gene>
<dbReference type="AlphaFoldDB" id="A0A940Y9R5"/>
<dbReference type="CDD" id="cd07043">
    <property type="entry name" value="STAS_anti-anti-sigma_factors"/>
    <property type="match status" value="1"/>
</dbReference>
<protein>
    <submittedName>
        <fullName evidence="2">STAS domain-containing protein</fullName>
    </submittedName>
</protein>
<dbReference type="SUPFAM" id="SSF52091">
    <property type="entry name" value="SpoIIaa-like"/>
    <property type="match status" value="1"/>
</dbReference>
<dbReference type="EMBL" id="JAGPYQ010000004">
    <property type="protein sequence ID" value="MBQ0855667.1"/>
    <property type="molecule type" value="Genomic_DNA"/>
</dbReference>
<keyword evidence="3" id="KW-1185">Reference proteome</keyword>
<evidence type="ECO:0000259" key="1">
    <source>
        <dbReference type="PROSITE" id="PS50801"/>
    </source>
</evidence>
<dbReference type="Pfam" id="PF13466">
    <property type="entry name" value="STAS_2"/>
    <property type="match status" value="1"/>
</dbReference>
<reference evidence="2 3" key="1">
    <citation type="submission" date="2021-04" db="EMBL/GenBank/DDBJ databases">
        <authorList>
            <person name="Tang X."/>
            <person name="Zhou X."/>
            <person name="Chen X."/>
            <person name="Cernava T."/>
            <person name="Zhang C."/>
        </authorList>
    </citation>
    <scope>NUCLEOTIDE SEQUENCE [LARGE SCALE GENOMIC DNA]</scope>
    <source>
        <strain evidence="2 3">BH-SS-21</strain>
        <plasmid evidence="2">p1</plasmid>
    </source>
</reference>
<dbReference type="InterPro" id="IPR058548">
    <property type="entry name" value="MlaB-like_STAS"/>
</dbReference>
<accession>A0A940Y9R5</accession>
<dbReference type="RefSeq" id="WP_210894603.1">
    <property type="nucleotide sequence ID" value="NZ_JAGPYQ010000004.1"/>
</dbReference>
<dbReference type="InterPro" id="IPR002645">
    <property type="entry name" value="STAS_dom"/>
</dbReference>
<dbReference type="InterPro" id="IPR036513">
    <property type="entry name" value="STAS_dom_sf"/>
</dbReference>
<dbReference type="Gene3D" id="3.30.750.24">
    <property type="entry name" value="STAS domain"/>
    <property type="match status" value="1"/>
</dbReference>
<proteinExistence type="predicted"/>
<dbReference type="PANTHER" id="PTHR33495:SF2">
    <property type="entry name" value="ANTI-SIGMA FACTOR ANTAGONIST TM_1081-RELATED"/>
    <property type="match status" value="1"/>
</dbReference>
<geneLocation type="plasmid" evidence="2">
    <name>p1</name>
</geneLocation>
<dbReference type="Proteomes" id="UP000677413">
    <property type="component" value="Unassembled WGS sequence"/>
</dbReference>
<evidence type="ECO:0000313" key="3">
    <source>
        <dbReference type="Proteomes" id="UP000677413"/>
    </source>
</evidence>
<dbReference type="GO" id="GO:0043856">
    <property type="term" value="F:anti-sigma factor antagonist activity"/>
    <property type="evidence" value="ECO:0007669"/>
    <property type="project" value="TreeGrafter"/>
</dbReference>
<feature type="domain" description="STAS" evidence="1">
    <location>
        <begin position="13"/>
        <end position="116"/>
    </location>
</feature>
<organism evidence="2 3">
    <name type="scientific">Streptomyces liliiviolaceus</name>
    <dbReference type="NCBI Taxonomy" id="2823109"/>
    <lineage>
        <taxon>Bacteria</taxon>
        <taxon>Bacillati</taxon>
        <taxon>Actinomycetota</taxon>
        <taxon>Actinomycetes</taxon>
        <taxon>Kitasatosporales</taxon>
        <taxon>Streptomycetaceae</taxon>
        <taxon>Streptomyces</taxon>
    </lineage>
</organism>